<accession>A0A6U0X2E0</accession>
<proteinExistence type="predicted"/>
<dbReference type="InterPro" id="IPR001478">
    <property type="entry name" value="PDZ"/>
</dbReference>
<feature type="compositionally biased region" description="Low complexity" evidence="1">
    <location>
        <begin position="92"/>
        <end position="115"/>
    </location>
</feature>
<dbReference type="SMART" id="SM00228">
    <property type="entry name" value="PDZ"/>
    <property type="match status" value="1"/>
</dbReference>
<feature type="compositionally biased region" description="Low complexity" evidence="1">
    <location>
        <begin position="174"/>
        <end position="194"/>
    </location>
</feature>
<reference evidence="4" key="1">
    <citation type="submission" date="2021-01" db="EMBL/GenBank/DDBJ databases">
        <authorList>
            <person name="Corre E."/>
            <person name="Pelletier E."/>
            <person name="Niang G."/>
            <person name="Scheremetjew M."/>
            <person name="Finn R."/>
            <person name="Kale V."/>
            <person name="Holt S."/>
            <person name="Cochrane G."/>
            <person name="Meng A."/>
            <person name="Brown T."/>
            <person name="Cohen L."/>
        </authorList>
    </citation>
    <scope>NUCLEOTIDE SEQUENCE</scope>
    <source>
        <strain evidence="4">CCMP1243</strain>
    </source>
</reference>
<dbReference type="SUPFAM" id="SSF50156">
    <property type="entry name" value="PDZ domain-like"/>
    <property type="match status" value="1"/>
</dbReference>
<dbReference type="InterPro" id="IPR036034">
    <property type="entry name" value="PDZ_sf"/>
</dbReference>
<feature type="compositionally biased region" description="Polar residues" evidence="1">
    <location>
        <begin position="1"/>
        <end position="17"/>
    </location>
</feature>
<dbReference type="EMBL" id="HBHJ01002287">
    <property type="protein sequence ID" value="CAD9662636.1"/>
    <property type="molecule type" value="Transcribed_RNA"/>
</dbReference>
<organism evidence="4">
    <name type="scientific">Rhizochromulina marina</name>
    <dbReference type="NCBI Taxonomy" id="1034831"/>
    <lineage>
        <taxon>Eukaryota</taxon>
        <taxon>Sar</taxon>
        <taxon>Stramenopiles</taxon>
        <taxon>Ochrophyta</taxon>
        <taxon>Dictyochophyceae</taxon>
        <taxon>Rhizochromulinales</taxon>
        <taxon>Rhizochromulina</taxon>
    </lineage>
</organism>
<gene>
    <name evidence="3" type="ORF">RMAR1173_LOCUS1451</name>
    <name evidence="4" type="ORF">RMAR1173_LOCUS1452</name>
</gene>
<sequence>MTSFSPFDELSSTSTTAAFDPFAPRQQATPVVPAGLATVAAPPQAHGLLDVFGQPTPLTQPSAPAVPMATSFNPFPLASSAAPLAPAPPPASSAQFDPFASSPSVPAGSAAAAPAFDPFGTTNAAPPSAPLAHASTTSALDTNPHGGLSSSAAPPGPAGIVGFDPFSTQPGEVATSPPSASSSATAGSEASHTGGSAGGVFDPFSPPATFSSPTEERQRSGSQDFWSQMRSPTSTHAPEPSEDKTRRSSVGSEEDLELAIPTSVQTYDVTFPHETKLGMLLERIDQWDETENKSKERTLVKMVVEGGAAEVRGVVVGSKIYSLNGENVVGKPYNQTLDMVKMLPRPLRVTFEYAGNYHDMSQGEILLKKDIGYHPPSAITSWKPVFYVIGGAVARENVLQLYQSKSEYESVVVNLFQDKTVKDFNFKAYRLDLSFRCGPVQIKEYPGRKSLSWFWIKNPQSKTKVLKVASENSSVITALHNQVAKHVSS</sequence>
<dbReference type="Gene3D" id="2.30.42.10">
    <property type="match status" value="1"/>
</dbReference>
<protein>
    <recommendedName>
        <fullName evidence="2">PDZ domain-containing protein</fullName>
    </recommendedName>
</protein>
<feature type="compositionally biased region" description="Polar residues" evidence="1">
    <location>
        <begin position="220"/>
        <end position="236"/>
    </location>
</feature>
<feature type="compositionally biased region" description="Low complexity" evidence="1">
    <location>
        <begin position="124"/>
        <end position="140"/>
    </location>
</feature>
<dbReference type="AlphaFoldDB" id="A0A6U0X2E0"/>
<evidence type="ECO:0000313" key="4">
    <source>
        <dbReference type="EMBL" id="CAD9662639.1"/>
    </source>
</evidence>
<feature type="region of interest" description="Disordered" evidence="1">
    <location>
        <begin position="1"/>
        <end position="23"/>
    </location>
</feature>
<feature type="region of interest" description="Disordered" evidence="1">
    <location>
        <begin position="84"/>
        <end position="258"/>
    </location>
</feature>
<evidence type="ECO:0000256" key="1">
    <source>
        <dbReference type="SAM" id="MobiDB-lite"/>
    </source>
</evidence>
<evidence type="ECO:0000313" key="3">
    <source>
        <dbReference type="EMBL" id="CAD9662636.1"/>
    </source>
</evidence>
<name>A0A6U0X2E0_9STRA</name>
<dbReference type="EMBL" id="HBHJ01002288">
    <property type="protein sequence ID" value="CAD9662639.1"/>
    <property type="molecule type" value="Transcribed_RNA"/>
</dbReference>
<evidence type="ECO:0000259" key="2">
    <source>
        <dbReference type="SMART" id="SM00228"/>
    </source>
</evidence>
<feature type="domain" description="PDZ" evidence="2">
    <location>
        <begin position="275"/>
        <end position="355"/>
    </location>
</feature>